<reference evidence="2 3" key="1">
    <citation type="submission" date="2018-09" db="EMBL/GenBank/DDBJ databases">
        <title>Arachidicoccus sp. nov., a bacterium isolated from soil.</title>
        <authorList>
            <person name="Weon H.-Y."/>
            <person name="Kwon S.-W."/>
            <person name="Lee S.A."/>
        </authorList>
    </citation>
    <scope>NUCLEOTIDE SEQUENCE [LARGE SCALE GENOMIC DNA]</scope>
    <source>
        <strain evidence="2 3">KIS59-12</strain>
    </source>
</reference>
<accession>A0A386HT93</accession>
<keyword evidence="3" id="KW-1185">Reference proteome</keyword>
<dbReference type="KEGG" id="ark:D6B99_16270"/>
<proteinExistence type="predicted"/>
<dbReference type="RefSeq" id="WP_119990352.1">
    <property type="nucleotide sequence ID" value="NZ_CP032489.1"/>
</dbReference>
<feature type="transmembrane region" description="Helical" evidence="1">
    <location>
        <begin position="13"/>
        <end position="35"/>
    </location>
</feature>
<evidence type="ECO:0000313" key="3">
    <source>
        <dbReference type="Proteomes" id="UP000266118"/>
    </source>
</evidence>
<dbReference type="OrthoDB" id="1039148at2"/>
<dbReference type="NCBIfam" id="TIGR03781">
    <property type="entry name" value="Bac_Flav_CT_K"/>
    <property type="match status" value="1"/>
</dbReference>
<keyword evidence="1" id="KW-1133">Transmembrane helix</keyword>
<name>A0A386HT93_9BACT</name>
<dbReference type="EMBL" id="CP032489">
    <property type="protein sequence ID" value="AYD49033.1"/>
    <property type="molecule type" value="Genomic_DNA"/>
</dbReference>
<dbReference type="AlphaFoldDB" id="A0A386HT93"/>
<sequence>MPFIKNIETKMKMALWIAITSMVTAIIIVIIALSYTTKMITSERKHIYVLDKNIPLVAVNADMDNYKKVEYKTAVETFHQFFFTLPPDDKFIESQMQKAMYLVDASGVAQYNTLKEKGYFTNLIATNSVSTLVADSVLIDMNSGHFIYYGKQKIQRPSMITIRSLITEGYLIDQPVKTDSNPYGVLITNWKIIENKDLQNETQKLF</sequence>
<organism evidence="2 3">
    <name type="scientific">Arachidicoccus soli</name>
    <dbReference type="NCBI Taxonomy" id="2341117"/>
    <lineage>
        <taxon>Bacteria</taxon>
        <taxon>Pseudomonadati</taxon>
        <taxon>Bacteroidota</taxon>
        <taxon>Chitinophagia</taxon>
        <taxon>Chitinophagales</taxon>
        <taxon>Chitinophagaceae</taxon>
        <taxon>Arachidicoccus</taxon>
    </lineage>
</organism>
<keyword evidence="1" id="KW-0472">Membrane</keyword>
<evidence type="ECO:0000256" key="1">
    <source>
        <dbReference type="SAM" id="Phobius"/>
    </source>
</evidence>
<evidence type="ECO:0000313" key="2">
    <source>
        <dbReference type="EMBL" id="AYD49033.1"/>
    </source>
</evidence>
<dbReference type="Proteomes" id="UP000266118">
    <property type="component" value="Chromosome"/>
</dbReference>
<gene>
    <name evidence="2" type="primary">traK</name>
    <name evidence="2" type="ORF">D6B99_16270</name>
</gene>
<keyword evidence="1" id="KW-0812">Transmembrane</keyword>
<dbReference type="InterPro" id="IPR022276">
    <property type="entry name" value="Conjug_transposon_TraK"/>
</dbReference>
<protein>
    <submittedName>
        <fullName evidence="2">Conjugative transposon protein TraK</fullName>
    </submittedName>
</protein>